<evidence type="ECO:0000313" key="2">
    <source>
        <dbReference type="Proteomes" id="UP000811246"/>
    </source>
</evidence>
<accession>A0A922ERP7</accession>
<proteinExistence type="predicted"/>
<dbReference type="AlphaFoldDB" id="A0A922ERP7"/>
<gene>
    <name evidence="1" type="ORF">I3842_06G000400</name>
</gene>
<organism evidence="1 2">
    <name type="scientific">Carya illinoinensis</name>
    <name type="common">Pecan</name>
    <dbReference type="NCBI Taxonomy" id="32201"/>
    <lineage>
        <taxon>Eukaryota</taxon>
        <taxon>Viridiplantae</taxon>
        <taxon>Streptophyta</taxon>
        <taxon>Embryophyta</taxon>
        <taxon>Tracheophyta</taxon>
        <taxon>Spermatophyta</taxon>
        <taxon>Magnoliopsida</taxon>
        <taxon>eudicotyledons</taxon>
        <taxon>Gunneridae</taxon>
        <taxon>Pentapetalae</taxon>
        <taxon>rosids</taxon>
        <taxon>fabids</taxon>
        <taxon>Fagales</taxon>
        <taxon>Juglandaceae</taxon>
        <taxon>Carya</taxon>
    </lineage>
</organism>
<dbReference type="Proteomes" id="UP000811246">
    <property type="component" value="Chromosome 6"/>
</dbReference>
<reference evidence="1" key="1">
    <citation type="submission" date="2021-01" db="EMBL/GenBank/DDBJ databases">
        <authorList>
            <person name="Lovell J.T."/>
            <person name="Bentley N."/>
            <person name="Bhattarai G."/>
            <person name="Jenkins J.W."/>
            <person name="Sreedasyam A."/>
            <person name="Alarcon Y."/>
            <person name="Bock C."/>
            <person name="Boston L."/>
            <person name="Carlson J."/>
            <person name="Cervantes K."/>
            <person name="Clermont K."/>
            <person name="Krom N."/>
            <person name="Kubenka K."/>
            <person name="Mamidi S."/>
            <person name="Mattison C."/>
            <person name="Monteros M."/>
            <person name="Pisani C."/>
            <person name="Plott C."/>
            <person name="Rajasekar S."/>
            <person name="Rhein H.S."/>
            <person name="Rohla C."/>
            <person name="Song M."/>
            <person name="Hilaire R.S."/>
            <person name="Shu S."/>
            <person name="Wells L."/>
            <person name="Wang X."/>
            <person name="Webber J."/>
            <person name="Heerema R.J."/>
            <person name="Klein P."/>
            <person name="Conner P."/>
            <person name="Grauke L."/>
            <person name="Grimwood J."/>
            <person name="Schmutz J."/>
            <person name="Randall J.J."/>
        </authorList>
    </citation>
    <scope>NUCLEOTIDE SEQUENCE</scope>
    <source>
        <tissue evidence="1">Leaf</tissue>
    </source>
</reference>
<sequence length="108" mass="12415">MCVCIYIYTFWAGWARRGCLHLPGGVVGGRALPLYSTSHDNFHFKVQVQRIMQKITEVIFITKTCKFSQKTTVLSCFWQSLALEDCLHVLVNTTEFPNNRVKQKSINT</sequence>
<evidence type="ECO:0000313" key="1">
    <source>
        <dbReference type="EMBL" id="KAG6706815.1"/>
    </source>
</evidence>
<protein>
    <submittedName>
        <fullName evidence="1">Uncharacterized protein</fullName>
    </submittedName>
</protein>
<dbReference type="EMBL" id="CM031830">
    <property type="protein sequence ID" value="KAG6706815.1"/>
    <property type="molecule type" value="Genomic_DNA"/>
</dbReference>
<comment type="caution">
    <text evidence="1">The sequence shown here is derived from an EMBL/GenBank/DDBJ whole genome shotgun (WGS) entry which is preliminary data.</text>
</comment>
<name>A0A922ERP7_CARIL</name>